<evidence type="ECO:0000313" key="3">
    <source>
        <dbReference type="Proteomes" id="UP000589036"/>
    </source>
</evidence>
<protein>
    <submittedName>
        <fullName evidence="2">SAM-dependent methyltransferase</fullName>
    </submittedName>
</protein>
<dbReference type="Proteomes" id="UP000589036">
    <property type="component" value="Unassembled WGS sequence"/>
</dbReference>
<organism evidence="2 3">
    <name type="scientific">Spinactinospora alkalitolerans</name>
    <dbReference type="NCBI Taxonomy" id="687207"/>
    <lineage>
        <taxon>Bacteria</taxon>
        <taxon>Bacillati</taxon>
        <taxon>Actinomycetota</taxon>
        <taxon>Actinomycetes</taxon>
        <taxon>Streptosporangiales</taxon>
        <taxon>Nocardiopsidaceae</taxon>
        <taxon>Spinactinospora</taxon>
    </lineage>
</organism>
<keyword evidence="2" id="KW-0808">Transferase</keyword>
<dbReference type="InterPro" id="IPR013216">
    <property type="entry name" value="Methyltransf_11"/>
</dbReference>
<dbReference type="GO" id="GO:0032259">
    <property type="term" value="P:methylation"/>
    <property type="evidence" value="ECO:0007669"/>
    <property type="project" value="UniProtKB-KW"/>
</dbReference>
<evidence type="ECO:0000259" key="1">
    <source>
        <dbReference type="Pfam" id="PF08241"/>
    </source>
</evidence>
<keyword evidence="2" id="KW-0489">Methyltransferase</keyword>
<evidence type="ECO:0000313" key="2">
    <source>
        <dbReference type="EMBL" id="NYE50044.1"/>
    </source>
</evidence>
<gene>
    <name evidence="2" type="ORF">HDA32_005164</name>
</gene>
<dbReference type="PANTHER" id="PTHR43591:SF24">
    <property type="entry name" value="2-METHOXY-6-POLYPRENYL-1,4-BENZOQUINOL METHYLASE, MITOCHONDRIAL"/>
    <property type="match status" value="1"/>
</dbReference>
<accession>A0A852U7K4</accession>
<proteinExistence type="predicted"/>
<name>A0A852U7K4_9ACTN</name>
<comment type="caution">
    <text evidence="2">The sequence shown here is derived from an EMBL/GenBank/DDBJ whole genome shotgun (WGS) entry which is preliminary data.</text>
</comment>
<reference evidence="2 3" key="1">
    <citation type="submission" date="2020-07" db="EMBL/GenBank/DDBJ databases">
        <title>Sequencing the genomes of 1000 actinobacteria strains.</title>
        <authorList>
            <person name="Klenk H.-P."/>
        </authorList>
    </citation>
    <scope>NUCLEOTIDE SEQUENCE [LARGE SCALE GENOMIC DNA]</scope>
    <source>
        <strain evidence="2 3">CXB654</strain>
    </source>
</reference>
<dbReference type="Pfam" id="PF08241">
    <property type="entry name" value="Methyltransf_11"/>
    <property type="match status" value="1"/>
</dbReference>
<dbReference type="GO" id="GO:0008757">
    <property type="term" value="F:S-adenosylmethionine-dependent methyltransferase activity"/>
    <property type="evidence" value="ECO:0007669"/>
    <property type="project" value="InterPro"/>
</dbReference>
<feature type="domain" description="Methyltransferase type 11" evidence="1">
    <location>
        <begin position="20"/>
        <end position="112"/>
    </location>
</feature>
<sequence length="231" mass="24880">MLAELIRGRLHTPIAEAKLLDVGCGRGTTSRALAALAPRALVALDLSSALAATARARLPDPHAVIAADFHHLPFSGGGFDAAVAAFCLYHASDPITVITEIARCLRPEGLFIAVTKSLDSYSELDTLLAASGLVPRPDDRPSLYEAAHSHNIAALAAPVLDVLQIRHDEHRFRFTSLEHLARYLATTPKYPLPDRFRDAPQQLAKELCQHLVDGPVEASSTVTYLVGARRA</sequence>
<keyword evidence="3" id="KW-1185">Reference proteome</keyword>
<dbReference type="RefSeq" id="WP_179645598.1">
    <property type="nucleotide sequence ID" value="NZ_BAAAYY010000019.1"/>
</dbReference>
<dbReference type="EMBL" id="JACCCC010000001">
    <property type="protein sequence ID" value="NYE50044.1"/>
    <property type="molecule type" value="Genomic_DNA"/>
</dbReference>
<dbReference type="SUPFAM" id="SSF53335">
    <property type="entry name" value="S-adenosyl-L-methionine-dependent methyltransferases"/>
    <property type="match status" value="1"/>
</dbReference>
<dbReference type="InterPro" id="IPR029063">
    <property type="entry name" value="SAM-dependent_MTases_sf"/>
</dbReference>
<dbReference type="Gene3D" id="3.40.50.150">
    <property type="entry name" value="Vaccinia Virus protein VP39"/>
    <property type="match status" value="1"/>
</dbReference>
<dbReference type="AlphaFoldDB" id="A0A852U7K4"/>
<dbReference type="CDD" id="cd02440">
    <property type="entry name" value="AdoMet_MTases"/>
    <property type="match status" value="1"/>
</dbReference>
<dbReference type="PANTHER" id="PTHR43591">
    <property type="entry name" value="METHYLTRANSFERASE"/>
    <property type="match status" value="1"/>
</dbReference>